<evidence type="ECO:0000313" key="2">
    <source>
        <dbReference type="Proteomes" id="UP000013041"/>
    </source>
</evidence>
<accession>N9Z4P9</accession>
<dbReference type="AlphaFoldDB" id="N9Z4P9"/>
<reference evidence="1 2" key="1">
    <citation type="submission" date="2013-01" db="EMBL/GenBank/DDBJ databases">
        <title>The Genome Sequence of Clostridium bolteae 90B8.</title>
        <authorList>
            <consortium name="The Broad Institute Genome Sequencing Platform"/>
            <person name="Earl A."/>
            <person name="Ward D."/>
            <person name="Feldgarden M."/>
            <person name="Gevers D."/>
            <person name="Courvalin P."/>
            <person name="Lambert T."/>
            <person name="Walker B."/>
            <person name="Young S.K."/>
            <person name="Zeng Q."/>
            <person name="Gargeya S."/>
            <person name="Fitzgerald M."/>
            <person name="Haas B."/>
            <person name="Abouelleil A."/>
            <person name="Alvarado L."/>
            <person name="Arachchi H.M."/>
            <person name="Berlin A.M."/>
            <person name="Chapman S.B."/>
            <person name="Dewar J."/>
            <person name="Goldberg J."/>
            <person name="Griggs A."/>
            <person name="Gujja S."/>
            <person name="Hansen M."/>
            <person name="Howarth C."/>
            <person name="Imamovic A."/>
            <person name="Larimer J."/>
            <person name="McCowan C."/>
            <person name="Murphy C."/>
            <person name="Neiman D."/>
            <person name="Pearson M."/>
            <person name="Priest M."/>
            <person name="Roberts A."/>
            <person name="Saif S."/>
            <person name="Shea T."/>
            <person name="Sisk P."/>
            <person name="Sykes S."/>
            <person name="Wortman J."/>
            <person name="Nusbaum C."/>
            <person name="Birren B."/>
        </authorList>
    </citation>
    <scope>NUCLEOTIDE SEQUENCE [LARGE SCALE GENOMIC DNA]</scope>
    <source>
        <strain evidence="1 2">90B8</strain>
    </source>
</reference>
<protein>
    <submittedName>
        <fullName evidence="1">Uncharacterized protein</fullName>
    </submittedName>
</protein>
<gene>
    <name evidence="1" type="ORF">HMPREF1097_04256</name>
</gene>
<comment type="caution">
    <text evidence="1">The sequence shown here is derived from an EMBL/GenBank/DDBJ whole genome shotgun (WGS) entry which is preliminary data.</text>
</comment>
<dbReference type="EMBL" id="AGYG01000028">
    <property type="protein sequence ID" value="ENZ34866.1"/>
    <property type="molecule type" value="Genomic_DNA"/>
</dbReference>
<organism evidence="1 2">
    <name type="scientific">Enterocloster bolteae 90B8</name>
    <dbReference type="NCBI Taxonomy" id="997897"/>
    <lineage>
        <taxon>Bacteria</taxon>
        <taxon>Bacillati</taxon>
        <taxon>Bacillota</taxon>
        <taxon>Clostridia</taxon>
        <taxon>Lachnospirales</taxon>
        <taxon>Lachnospiraceae</taxon>
        <taxon>Enterocloster</taxon>
    </lineage>
</organism>
<name>N9Z4P9_9FIRM</name>
<dbReference type="HOGENOM" id="CLU_115306_0_0_9"/>
<proteinExistence type="predicted"/>
<dbReference type="Proteomes" id="UP000013041">
    <property type="component" value="Unassembled WGS sequence"/>
</dbReference>
<sequence>MRKDILGRELHDGDVCVGKGTGRYVVGMDVGVWSGKSIAFRGGGKRSMGDVFLVVNPSKEELEIKEEIEKSLSESEAKRKEKESISTIPLSNLQVGGVYKCNNGQTYIYLGKRKVILDDCYRSHDDIAEGHCFVYVNEKWSDDEIKENILYVNTYRGTHNIDVLKGNKKLTELIRGVDLTFPMINEVKREGYNRYCGENHYKLTVE</sequence>
<evidence type="ECO:0000313" key="1">
    <source>
        <dbReference type="EMBL" id="ENZ34866.1"/>
    </source>
</evidence>